<keyword evidence="4" id="KW-1185">Reference proteome</keyword>
<dbReference type="Proteomes" id="UP000789396">
    <property type="component" value="Unassembled WGS sequence"/>
</dbReference>
<accession>A0A9N9EPY4</accession>
<keyword evidence="2" id="KW-0472">Membrane</keyword>
<feature type="coiled-coil region" evidence="1">
    <location>
        <begin position="184"/>
        <end position="217"/>
    </location>
</feature>
<evidence type="ECO:0000256" key="2">
    <source>
        <dbReference type="SAM" id="Phobius"/>
    </source>
</evidence>
<feature type="coiled-coil region" evidence="1">
    <location>
        <begin position="48"/>
        <end position="75"/>
    </location>
</feature>
<proteinExistence type="predicted"/>
<protein>
    <submittedName>
        <fullName evidence="3">16240_t:CDS:1</fullName>
    </submittedName>
</protein>
<dbReference type="EMBL" id="CAJVPZ010018486">
    <property type="protein sequence ID" value="CAG8688283.1"/>
    <property type="molecule type" value="Genomic_DNA"/>
</dbReference>
<reference evidence="3" key="1">
    <citation type="submission" date="2021-06" db="EMBL/GenBank/DDBJ databases">
        <authorList>
            <person name="Kallberg Y."/>
            <person name="Tangrot J."/>
            <person name="Rosling A."/>
        </authorList>
    </citation>
    <scope>NUCLEOTIDE SEQUENCE</scope>
    <source>
        <strain evidence="3">IN212</strain>
    </source>
</reference>
<feature type="non-terminal residue" evidence="3">
    <location>
        <position position="261"/>
    </location>
</feature>
<dbReference type="AlphaFoldDB" id="A0A9N9EPY4"/>
<keyword evidence="1" id="KW-0175">Coiled coil</keyword>
<keyword evidence="2" id="KW-0812">Transmembrane</keyword>
<comment type="caution">
    <text evidence="3">The sequence shown here is derived from an EMBL/GenBank/DDBJ whole genome shotgun (WGS) entry which is preliminary data.</text>
</comment>
<evidence type="ECO:0000256" key="1">
    <source>
        <dbReference type="SAM" id="Coils"/>
    </source>
</evidence>
<sequence>VVRRVEYGKDYEVISTVAKLEKEEQVTEFFLHLDSLLNSIRREEKPFDEKFLEQYEKEREKIESLEYEKLKAARRNSITEIDNLLTPEEQEIVLSHQIQINIPYLKILPTYCSCEIPPNYIITFFGRDFFNRKKNFVGGYYHTREQIHYNHINCCLKTPGQINEFKNRVIAAIQKERPIFSETIKSIIISKEEEKAKKKKLEELEKAKKLLIQKEIQRLKTQNYIGKIITILIFAILGIMTIEKLFWKKTKIIKQSKKNNY</sequence>
<evidence type="ECO:0000313" key="4">
    <source>
        <dbReference type="Proteomes" id="UP000789396"/>
    </source>
</evidence>
<name>A0A9N9EPY4_9GLOM</name>
<gene>
    <name evidence="3" type="ORF">RFULGI_LOCUS9882</name>
</gene>
<keyword evidence="2" id="KW-1133">Transmembrane helix</keyword>
<organism evidence="3 4">
    <name type="scientific">Racocetra fulgida</name>
    <dbReference type="NCBI Taxonomy" id="60492"/>
    <lineage>
        <taxon>Eukaryota</taxon>
        <taxon>Fungi</taxon>
        <taxon>Fungi incertae sedis</taxon>
        <taxon>Mucoromycota</taxon>
        <taxon>Glomeromycotina</taxon>
        <taxon>Glomeromycetes</taxon>
        <taxon>Diversisporales</taxon>
        <taxon>Gigasporaceae</taxon>
        <taxon>Racocetra</taxon>
    </lineage>
</organism>
<feature type="transmembrane region" description="Helical" evidence="2">
    <location>
        <begin position="224"/>
        <end position="247"/>
    </location>
</feature>
<evidence type="ECO:0000313" key="3">
    <source>
        <dbReference type="EMBL" id="CAG8688283.1"/>
    </source>
</evidence>